<dbReference type="SMART" id="SM00248">
    <property type="entry name" value="ANK"/>
    <property type="match status" value="2"/>
</dbReference>
<dbReference type="GO" id="GO:0051059">
    <property type="term" value="F:NF-kappaB binding"/>
    <property type="evidence" value="ECO:0007669"/>
    <property type="project" value="TreeGrafter"/>
</dbReference>
<evidence type="ECO:0000313" key="5">
    <source>
        <dbReference type="Proteomes" id="UP000730481"/>
    </source>
</evidence>
<comment type="caution">
    <text evidence="4">The sequence shown here is derived from an EMBL/GenBank/DDBJ whole genome shotgun (WGS) entry which is preliminary data.</text>
</comment>
<dbReference type="InterPro" id="IPR036770">
    <property type="entry name" value="Ankyrin_rpt-contain_sf"/>
</dbReference>
<evidence type="ECO:0000256" key="2">
    <source>
        <dbReference type="ARBA" id="ARBA00023043"/>
    </source>
</evidence>
<evidence type="ECO:0000313" key="4">
    <source>
        <dbReference type="EMBL" id="KAF4345567.1"/>
    </source>
</evidence>
<dbReference type="OrthoDB" id="539213at2759"/>
<evidence type="ECO:0000256" key="3">
    <source>
        <dbReference type="PROSITE-ProRule" id="PRU00023"/>
    </source>
</evidence>
<protein>
    <submittedName>
        <fullName evidence="4">E3 ubiquitin ligase HACE1</fullName>
    </submittedName>
</protein>
<keyword evidence="5" id="KW-1185">Reference proteome</keyword>
<dbReference type="AlphaFoldDB" id="A0A9P5E1T1"/>
<reference evidence="4" key="2">
    <citation type="submission" date="2020-02" db="EMBL/GenBank/DDBJ databases">
        <title>Identification and distribution of gene clusters putatively required for synthesis of sphingolipid metabolism inhibitors in phylogenetically diverse species of the filamentous fungus Fusarium.</title>
        <authorList>
            <person name="Kim H.-S."/>
            <person name="Busman M."/>
            <person name="Brown D.W."/>
            <person name="Divon H."/>
            <person name="Uhlig S."/>
            <person name="Proctor R.H."/>
        </authorList>
    </citation>
    <scope>NUCLEOTIDE SEQUENCE</scope>
    <source>
        <strain evidence="4">NRRL 25174</strain>
    </source>
</reference>
<accession>A0A9P5E1T1</accession>
<dbReference type="GO" id="GO:0071356">
    <property type="term" value="P:cellular response to tumor necrosis factor"/>
    <property type="evidence" value="ECO:0007669"/>
    <property type="project" value="TreeGrafter"/>
</dbReference>
<dbReference type="GO" id="GO:0005829">
    <property type="term" value="C:cytosol"/>
    <property type="evidence" value="ECO:0007669"/>
    <property type="project" value="TreeGrafter"/>
</dbReference>
<dbReference type="Pfam" id="PF00023">
    <property type="entry name" value="Ank"/>
    <property type="match status" value="1"/>
</dbReference>
<dbReference type="PROSITE" id="PS50088">
    <property type="entry name" value="ANK_REPEAT"/>
    <property type="match status" value="1"/>
</dbReference>
<dbReference type="EMBL" id="PVQB02000025">
    <property type="protein sequence ID" value="KAF4345567.1"/>
    <property type="molecule type" value="Genomic_DNA"/>
</dbReference>
<dbReference type="SUPFAM" id="SSF48403">
    <property type="entry name" value="Ankyrin repeat"/>
    <property type="match status" value="1"/>
</dbReference>
<dbReference type="PANTHER" id="PTHR46680">
    <property type="entry name" value="NF-KAPPA-B INHIBITOR ALPHA"/>
    <property type="match status" value="1"/>
</dbReference>
<keyword evidence="2 3" id="KW-0040">ANK repeat</keyword>
<keyword evidence="1" id="KW-0677">Repeat</keyword>
<reference evidence="4" key="1">
    <citation type="journal article" date="2017" name="Mycologia">
        <title>Fusarium algeriense, sp. nov., a novel toxigenic crown rot pathogen of durum wheat from Algeria is nested in the Fusarium burgessii species complex.</title>
        <authorList>
            <person name="Laraba I."/>
            <person name="Keddad A."/>
            <person name="Boureghda H."/>
            <person name="Abdallah N."/>
            <person name="Vaughan M.M."/>
            <person name="Proctor R.H."/>
            <person name="Busman M."/>
            <person name="O'Donnell K."/>
        </authorList>
    </citation>
    <scope>NUCLEOTIDE SEQUENCE</scope>
    <source>
        <strain evidence="4">NRRL 25174</strain>
    </source>
</reference>
<organism evidence="4 5">
    <name type="scientific">Fusarium beomiforme</name>
    <dbReference type="NCBI Taxonomy" id="44412"/>
    <lineage>
        <taxon>Eukaryota</taxon>
        <taxon>Fungi</taxon>
        <taxon>Dikarya</taxon>
        <taxon>Ascomycota</taxon>
        <taxon>Pezizomycotina</taxon>
        <taxon>Sordariomycetes</taxon>
        <taxon>Hypocreomycetidae</taxon>
        <taxon>Hypocreales</taxon>
        <taxon>Nectriaceae</taxon>
        <taxon>Fusarium</taxon>
        <taxon>Fusarium burgessii species complex</taxon>
    </lineage>
</organism>
<dbReference type="InterPro" id="IPR002110">
    <property type="entry name" value="Ankyrin_rpt"/>
</dbReference>
<sequence>MNDVQRVLGVGHASCKADSTPERLDDSEVENEDWLTSAEDFAKHIALQEFIPSDSATLTPTDADWDMMHDTAETTNISTVSLMEQEFRLQATIQQVDHLEASNIPVIASNVQLEVIRLSHELNKAKGVTITFQERFRLQERYVNLLLKSTENHDVFGIRAQDYLRDHIIPMINREDAEQRNIWLSVGRMYFTLKVWGPATEWLRLALLHGYVRHARDSHSEIEEISKLVCQIYEKEGQSRYAFALRQVLEHRLGYDPTSIAGDLKRAVEWCCTKGFVAQAERDQLVLSCQRNTKGNTVLHEAALDTTVEKAILPKLMMDDILALKNASGDTALMLAIDKSNTAVISSLLTIPSLLHVRDREGHTPLHRCHDHKILGLVLETLDGSRHRASLTHVDPGSHDASSLIDINSQDACGRTALFMTCEQGNLRMMKKLLEAGADHLTHKAERDDLALTGP</sequence>
<dbReference type="Gene3D" id="1.25.40.20">
    <property type="entry name" value="Ankyrin repeat-containing domain"/>
    <property type="match status" value="2"/>
</dbReference>
<dbReference type="PROSITE" id="PS50297">
    <property type="entry name" value="ANK_REP_REGION"/>
    <property type="match status" value="1"/>
</dbReference>
<dbReference type="InterPro" id="IPR051070">
    <property type="entry name" value="NF-kappa-B_inhibitor"/>
</dbReference>
<dbReference type="Proteomes" id="UP000730481">
    <property type="component" value="Unassembled WGS sequence"/>
</dbReference>
<name>A0A9P5E1T1_9HYPO</name>
<gene>
    <name evidence="4" type="ORF">FBEOM_517</name>
</gene>
<proteinExistence type="predicted"/>
<evidence type="ECO:0000256" key="1">
    <source>
        <dbReference type="ARBA" id="ARBA00022737"/>
    </source>
</evidence>
<dbReference type="PANTHER" id="PTHR46680:SF3">
    <property type="entry name" value="NF-KAPPA-B INHIBITOR CACTUS"/>
    <property type="match status" value="1"/>
</dbReference>
<feature type="repeat" description="ANK" evidence="3">
    <location>
        <begin position="413"/>
        <end position="439"/>
    </location>
</feature>